<dbReference type="Pfam" id="PF17284">
    <property type="entry name" value="Spermine_synt_N"/>
    <property type="match status" value="1"/>
</dbReference>
<keyword evidence="3" id="KW-0620">Polyamine biosynthesis</keyword>
<dbReference type="Gene3D" id="2.30.140.10">
    <property type="entry name" value="Spermidine synthase, tetramerisation domain"/>
    <property type="match status" value="1"/>
</dbReference>
<reference evidence="7" key="1">
    <citation type="submission" date="2025-08" db="UniProtKB">
        <authorList>
            <consortium name="RefSeq"/>
        </authorList>
    </citation>
    <scope>IDENTIFICATION</scope>
    <source>
        <tissue evidence="7">Sperm</tissue>
    </source>
</reference>
<dbReference type="InterPro" id="IPR035246">
    <property type="entry name" value="Spermidine_synt_N"/>
</dbReference>
<evidence type="ECO:0000256" key="4">
    <source>
        <dbReference type="SAM" id="MobiDB-lite"/>
    </source>
</evidence>
<dbReference type="FunFam" id="3.40.50.150:FF:000197">
    <property type="entry name" value="spermine synthase isoform X2"/>
    <property type="match status" value="1"/>
</dbReference>
<dbReference type="CDD" id="cd02440">
    <property type="entry name" value="AdoMet_MTases"/>
    <property type="match status" value="1"/>
</dbReference>
<dbReference type="SUPFAM" id="SSF53335">
    <property type="entry name" value="S-adenosyl-L-methionine-dependent methyltransferases"/>
    <property type="match status" value="1"/>
</dbReference>
<dbReference type="RefSeq" id="XP_032836545.1">
    <property type="nucleotide sequence ID" value="XM_032980654.1"/>
</dbReference>
<organism evidence="6 7">
    <name type="scientific">Petromyzon marinus</name>
    <name type="common">Sea lamprey</name>
    <dbReference type="NCBI Taxonomy" id="7757"/>
    <lineage>
        <taxon>Eukaryota</taxon>
        <taxon>Metazoa</taxon>
        <taxon>Chordata</taxon>
        <taxon>Craniata</taxon>
        <taxon>Vertebrata</taxon>
        <taxon>Cyclostomata</taxon>
        <taxon>Hyperoartia</taxon>
        <taxon>Petromyzontiformes</taxon>
        <taxon>Petromyzontidae</taxon>
        <taxon>Petromyzon</taxon>
    </lineage>
</organism>
<dbReference type="CTD" id="6611"/>
<evidence type="ECO:0000256" key="3">
    <source>
        <dbReference type="PROSITE-ProRule" id="PRU00354"/>
    </source>
</evidence>
<dbReference type="InterPro" id="IPR029063">
    <property type="entry name" value="SAM-dependent_MTases_sf"/>
</dbReference>
<sequence length="289" mass="31727">MVRRFGRGASSTAVLSSGGRPAGTADGGATPAQAAPCAPWGPVERFWALSDGRVVEYDFEEETLTTRSAYQSVRVLRSPQYGSTLVLNGDVNLAESDAAYTQCIMGDGQETFTGRDVLILGGGDGAILHSLLSNYKPRSITMLEIDPVVMEACRTHLRSVCGDVLDSLSGPTHQIVVGDCVPALRRYADSGTEFDFIINDLTAIPISTTHHHDSSWEFLWLILELSLKVLRPDGKYLTQGNGYNMRAALRVYEQHLGQLQPPVGFTRRTANVPSYLELWVFYTIWKKTP</sequence>
<evidence type="ECO:0000313" key="6">
    <source>
        <dbReference type="Proteomes" id="UP001318040"/>
    </source>
</evidence>
<keyword evidence="2 3" id="KW-0808">Transferase</keyword>
<dbReference type="PANTHER" id="PTHR46315">
    <property type="entry name" value="SPERMINE SYNTHASE"/>
    <property type="match status" value="1"/>
</dbReference>
<accession>A0AAJ7UHP0</accession>
<dbReference type="Gene3D" id="3.40.50.150">
    <property type="entry name" value="Vaccinia Virus protein VP39"/>
    <property type="match status" value="1"/>
</dbReference>
<dbReference type="Pfam" id="PF01564">
    <property type="entry name" value="Spermine_synth"/>
    <property type="match status" value="1"/>
</dbReference>
<evidence type="ECO:0000313" key="7">
    <source>
        <dbReference type="RefSeq" id="XP_032836545.1"/>
    </source>
</evidence>
<dbReference type="GO" id="GO:0016768">
    <property type="term" value="F:spermine synthase activity"/>
    <property type="evidence" value="ECO:0007669"/>
    <property type="project" value="InterPro"/>
</dbReference>
<feature type="active site" description="Proton acceptor" evidence="3">
    <location>
        <position position="200"/>
    </location>
</feature>
<dbReference type="PROSITE" id="PS51006">
    <property type="entry name" value="PABS_2"/>
    <property type="match status" value="1"/>
</dbReference>
<feature type="compositionally biased region" description="Low complexity" evidence="4">
    <location>
        <begin position="18"/>
        <end position="36"/>
    </location>
</feature>
<dbReference type="KEGG" id="pmrn:116958155"/>
<evidence type="ECO:0000256" key="1">
    <source>
        <dbReference type="ARBA" id="ARBA00007867"/>
    </source>
</evidence>
<keyword evidence="6" id="KW-1185">Reference proteome</keyword>
<dbReference type="Proteomes" id="UP001318040">
    <property type="component" value="Chromosome 73"/>
</dbReference>
<dbReference type="InterPro" id="IPR030374">
    <property type="entry name" value="PABS"/>
</dbReference>
<proteinExistence type="inferred from homology"/>
<evidence type="ECO:0000256" key="2">
    <source>
        <dbReference type="ARBA" id="ARBA00022679"/>
    </source>
</evidence>
<dbReference type="AlphaFoldDB" id="A0AAJ7UHP0"/>
<gene>
    <name evidence="7" type="primary">SMS</name>
</gene>
<name>A0AAJ7UHP0_PETMA</name>
<dbReference type="InterPro" id="IPR015576">
    <property type="entry name" value="Spermine_synthase_animal"/>
</dbReference>
<feature type="domain" description="PABS" evidence="5">
    <location>
        <begin position="45"/>
        <end position="286"/>
    </location>
</feature>
<feature type="region of interest" description="Disordered" evidence="4">
    <location>
        <begin position="1"/>
        <end position="36"/>
    </location>
</feature>
<dbReference type="GO" id="GO:0006597">
    <property type="term" value="P:spermine biosynthetic process"/>
    <property type="evidence" value="ECO:0007669"/>
    <property type="project" value="InterPro"/>
</dbReference>
<comment type="similarity">
    <text evidence="1">Belongs to the spermidine/spermine synthase family.</text>
</comment>
<dbReference type="InterPro" id="IPR037163">
    <property type="entry name" value="Spermidine_synt_N_sf"/>
</dbReference>
<protein>
    <submittedName>
        <fullName evidence="7">Spermine synthase</fullName>
    </submittedName>
</protein>
<evidence type="ECO:0000259" key="5">
    <source>
        <dbReference type="PROSITE" id="PS51006"/>
    </source>
</evidence>
<dbReference type="PANTHER" id="PTHR46315:SF1">
    <property type="entry name" value="SPERMINE SYNTHASE"/>
    <property type="match status" value="1"/>
</dbReference>